<gene>
    <name evidence="1" type="ORF">JEM65_20860</name>
</gene>
<sequence length="156" mass="18503">MARKKIELGDIFELKTSKGHIYLQCVRIPADKRQGVELIRVYYYVHPTQTKDISLIQKGSFFYVGFALQAAYNRKIVEKIGNVHLEADFKPPRYFRTTNPFGEGWQIIDSVNWHRETIQELTNEQQNLFPWGVWNDTLIIEKLDEGWTLEKWKIEK</sequence>
<protein>
    <submittedName>
        <fullName evidence="1">Uncharacterized protein</fullName>
    </submittedName>
</protein>
<evidence type="ECO:0000313" key="2">
    <source>
        <dbReference type="Proteomes" id="UP000662373"/>
    </source>
</evidence>
<dbReference type="AlphaFoldDB" id="A0A934NKY9"/>
<name>A0A934NKY9_9FLAO</name>
<dbReference type="Proteomes" id="UP000662373">
    <property type="component" value="Unassembled WGS sequence"/>
</dbReference>
<comment type="caution">
    <text evidence="1">The sequence shown here is derived from an EMBL/GenBank/DDBJ whole genome shotgun (WGS) entry which is preliminary data.</text>
</comment>
<keyword evidence="2" id="KW-1185">Reference proteome</keyword>
<reference evidence="1 2" key="1">
    <citation type="submission" date="2020-09" db="EMBL/GenBank/DDBJ databases">
        <title>Draft genome of Gelidibacter salicanalis PAMC21136.</title>
        <authorList>
            <person name="Park H."/>
        </authorList>
    </citation>
    <scope>NUCLEOTIDE SEQUENCE [LARGE SCALE GENOMIC DNA]</scope>
    <source>
        <strain evidence="1 2">PAMC21136</strain>
    </source>
</reference>
<dbReference type="RefSeq" id="WP_199603647.1">
    <property type="nucleotide sequence ID" value="NZ_JAEHJZ010000091.1"/>
</dbReference>
<dbReference type="EMBL" id="JAEHJZ010000091">
    <property type="protein sequence ID" value="MBJ7883082.1"/>
    <property type="molecule type" value="Genomic_DNA"/>
</dbReference>
<evidence type="ECO:0000313" key="1">
    <source>
        <dbReference type="EMBL" id="MBJ7883082.1"/>
    </source>
</evidence>
<proteinExistence type="predicted"/>
<accession>A0A934NKY9</accession>
<organism evidence="1 2">
    <name type="scientific">Gelidibacter salicanalis</name>
    <dbReference type="NCBI Taxonomy" id="291193"/>
    <lineage>
        <taxon>Bacteria</taxon>
        <taxon>Pseudomonadati</taxon>
        <taxon>Bacteroidota</taxon>
        <taxon>Flavobacteriia</taxon>
        <taxon>Flavobacteriales</taxon>
        <taxon>Flavobacteriaceae</taxon>
        <taxon>Gelidibacter</taxon>
    </lineage>
</organism>